<accession>A0A9W7M8S0</accession>
<dbReference type="Gene3D" id="3.30.420.10">
    <property type="entry name" value="Ribonuclease H-like superfamily/Ribonuclease H"/>
    <property type="match status" value="1"/>
</dbReference>
<feature type="domain" description="RNase H type-1" evidence="1">
    <location>
        <begin position="92"/>
        <end position="206"/>
    </location>
</feature>
<evidence type="ECO:0000313" key="2">
    <source>
        <dbReference type="EMBL" id="GMI89630.1"/>
    </source>
</evidence>
<dbReference type="PANTHER" id="PTHR47074">
    <property type="entry name" value="BNAC02G40300D PROTEIN"/>
    <property type="match status" value="1"/>
</dbReference>
<dbReference type="InterPro" id="IPR012337">
    <property type="entry name" value="RNaseH-like_sf"/>
</dbReference>
<dbReference type="Pfam" id="PF13456">
    <property type="entry name" value="RVT_3"/>
    <property type="match status" value="1"/>
</dbReference>
<dbReference type="GO" id="GO:0003676">
    <property type="term" value="F:nucleic acid binding"/>
    <property type="evidence" value="ECO:0007669"/>
    <property type="project" value="InterPro"/>
</dbReference>
<keyword evidence="3" id="KW-1185">Reference proteome</keyword>
<dbReference type="SUPFAM" id="SSF53098">
    <property type="entry name" value="Ribonuclease H-like"/>
    <property type="match status" value="1"/>
</dbReference>
<proteinExistence type="predicted"/>
<dbReference type="OrthoDB" id="957313at2759"/>
<sequence length="238" mass="26900">MHNLVVRRITNNVVSPRCRCATEDNLHMSRNKLVNEGKNQRIEDLVTFIQSYCSEVDSLATSLHHPHTHDLVRCRPLSSPLVKVNIDKCFISGENKPCSRIIVRDENGHVLGSGFRVNFHIPSCFSAEALAIVQGLLFALDVGFHDVHIESDSKSSISRANSRTSNFSEMRPYTYYAKRLTSCFSSCIFSFIGRKGNRATHAMAFECLRCSFDCSWVEDAPEQVLKIVDDDRLMLDPT</sequence>
<reference evidence="2" key="1">
    <citation type="submission" date="2023-05" db="EMBL/GenBank/DDBJ databases">
        <title>Genome and transcriptome analyses reveal genes involved in the formation of fine ridges on petal epidermal cells in Hibiscus trionum.</title>
        <authorList>
            <person name="Koshimizu S."/>
            <person name="Masuda S."/>
            <person name="Ishii T."/>
            <person name="Shirasu K."/>
            <person name="Hoshino A."/>
            <person name="Arita M."/>
        </authorList>
    </citation>
    <scope>NUCLEOTIDE SEQUENCE</scope>
    <source>
        <strain evidence="2">Hamamatsu line</strain>
    </source>
</reference>
<evidence type="ECO:0000313" key="3">
    <source>
        <dbReference type="Proteomes" id="UP001165190"/>
    </source>
</evidence>
<dbReference type="PANTHER" id="PTHR47074:SF61">
    <property type="entry name" value="RNASE H TYPE-1 DOMAIN-CONTAINING PROTEIN"/>
    <property type="match status" value="1"/>
</dbReference>
<dbReference type="InterPro" id="IPR052929">
    <property type="entry name" value="RNase_H-like_EbsB-rel"/>
</dbReference>
<dbReference type="GO" id="GO:0004523">
    <property type="term" value="F:RNA-DNA hybrid ribonuclease activity"/>
    <property type="evidence" value="ECO:0007669"/>
    <property type="project" value="InterPro"/>
</dbReference>
<dbReference type="InterPro" id="IPR044730">
    <property type="entry name" value="RNase_H-like_dom_plant"/>
</dbReference>
<name>A0A9W7M8S0_HIBTR</name>
<gene>
    <name evidence="2" type="ORF">HRI_002632300</name>
</gene>
<dbReference type="Proteomes" id="UP001165190">
    <property type="component" value="Unassembled WGS sequence"/>
</dbReference>
<dbReference type="CDD" id="cd06222">
    <property type="entry name" value="RNase_H_like"/>
    <property type="match status" value="1"/>
</dbReference>
<comment type="caution">
    <text evidence="2">The sequence shown here is derived from an EMBL/GenBank/DDBJ whole genome shotgun (WGS) entry which is preliminary data.</text>
</comment>
<organism evidence="2 3">
    <name type="scientific">Hibiscus trionum</name>
    <name type="common">Flower of an hour</name>
    <dbReference type="NCBI Taxonomy" id="183268"/>
    <lineage>
        <taxon>Eukaryota</taxon>
        <taxon>Viridiplantae</taxon>
        <taxon>Streptophyta</taxon>
        <taxon>Embryophyta</taxon>
        <taxon>Tracheophyta</taxon>
        <taxon>Spermatophyta</taxon>
        <taxon>Magnoliopsida</taxon>
        <taxon>eudicotyledons</taxon>
        <taxon>Gunneridae</taxon>
        <taxon>Pentapetalae</taxon>
        <taxon>rosids</taxon>
        <taxon>malvids</taxon>
        <taxon>Malvales</taxon>
        <taxon>Malvaceae</taxon>
        <taxon>Malvoideae</taxon>
        <taxon>Hibiscus</taxon>
    </lineage>
</organism>
<dbReference type="InterPro" id="IPR036397">
    <property type="entry name" value="RNaseH_sf"/>
</dbReference>
<evidence type="ECO:0000259" key="1">
    <source>
        <dbReference type="Pfam" id="PF13456"/>
    </source>
</evidence>
<dbReference type="InterPro" id="IPR002156">
    <property type="entry name" value="RNaseH_domain"/>
</dbReference>
<dbReference type="AlphaFoldDB" id="A0A9W7M8S0"/>
<protein>
    <recommendedName>
        <fullName evidence="1">RNase H type-1 domain-containing protein</fullName>
    </recommendedName>
</protein>
<dbReference type="EMBL" id="BSYR01000023">
    <property type="protein sequence ID" value="GMI89630.1"/>
    <property type="molecule type" value="Genomic_DNA"/>
</dbReference>